<dbReference type="SMART" id="SM00507">
    <property type="entry name" value="HNHc"/>
    <property type="match status" value="1"/>
</dbReference>
<feature type="domain" description="HNH nuclease" evidence="1">
    <location>
        <begin position="155"/>
        <end position="210"/>
    </location>
</feature>
<dbReference type="GO" id="GO:0004519">
    <property type="term" value="F:endonuclease activity"/>
    <property type="evidence" value="ECO:0007669"/>
    <property type="project" value="UniProtKB-KW"/>
</dbReference>
<dbReference type="Gene3D" id="3.30.160.60">
    <property type="entry name" value="Classic Zinc Finger"/>
    <property type="match status" value="1"/>
</dbReference>
<evidence type="ECO:0000313" key="2">
    <source>
        <dbReference type="EMBL" id="UBF23364.1"/>
    </source>
</evidence>
<keyword evidence="2" id="KW-0540">Nuclease</keyword>
<evidence type="ECO:0000313" key="3">
    <source>
        <dbReference type="Proteomes" id="UP000827845"/>
    </source>
</evidence>
<dbReference type="GO" id="GO:0008270">
    <property type="term" value="F:zinc ion binding"/>
    <property type="evidence" value="ECO:0007669"/>
    <property type="project" value="InterPro"/>
</dbReference>
<evidence type="ECO:0000259" key="1">
    <source>
        <dbReference type="SMART" id="SM00507"/>
    </source>
</evidence>
<organism evidence="2 3">
    <name type="scientific">Haloarcula tailed virus 3</name>
    <dbReference type="NCBI Taxonomy" id="2877990"/>
    <lineage>
        <taxon>Viruses</taxon>
        <taxon>Duplodnaviria</taxon>
        <taxon>Heunggongvirae</taxon>
        <taxon>Uroviricota</taxon>
        <taxon>Caudoviricetes</taxon>
        <taxon>Kirjokansivirales</taxon>
        <taxon>Pyrstoviridae</taxon>
        <taxon>Hatrivirus</taxon>
        <taxon>Hatrivirus caudatum</taxon>
        <taxon>Hatrivirus HATV3</taxon>
    </lineage>
</organism>
<dbReference type="Pfam" id="PF01844">
    <property type="entry name" value="HNH"/>
    <property type="match status" value="1"/>
</dbReference>
<sequence>MSQSTLENFQRSGVECPTCGRSDFSSEKGMKQHHARAHGESISGFTLVCDWCGDEYTRRKATLTGEYGYCSRSCRGAHKSHMNSTPRQPEKRCQICGEAYNPRKYRKEQSKTCSPECRGEWLSRNFSGQNSHFWRGGKSVSDAVKKTLSTNAWHRVAEEYRETTDRTCEKCGAPTDEFEQRLDVHHIVPLNCGGTNNHYNLMLLCRSCHREAESFIRQYPEFDPVLVE</sequence>
<gene>
    <name evidence="2" type="ORF">HATV-3_gp14</name>
</gene>
<dbReference type="CDD" id="cd00085">
    <property type="entry name" value="HNHc"/>
    <property type="match status" value="1"/>
</dbReference>
<protein>
    <submittedName>
        <fullName evidence="2">HNH endonuclease</fullName>
    </submittedName>
</protein>
<accession>A0AAE9BYW4</accession>
<dbReference type="Proteomes" id="UP000827845">
    <property type="component" value="Segment"/>
</dbReference>
<keyword evidence="2" id="KW-0378">Hydrolase</keyword>
<name>A0AAE9BYW4_9CAUD</name>
<keyword evidence="2" id="KW-0255">Endonuclease</keyword>
<proteinExistence type="predicted"/>
<dbReference type="GO" id="GO:0003676">
    <property type="term" value="F:nucleic acid binding"/>
    <property type="evidence" value="ECO:0007669"/>
    <property type="project" value="InterPro"/>
</dbReference>
<reference evidence="2" key="1">
    <citation type="submission" date="2021-05" db="EMBL/GenBank/DDBJ databases">
        <title>Diversity, taxonomy and evolution of archaeal viruses of the class Caudoviricetes.</title>
        <authorList>
            <person name="Liu Y."/>
            <person name="Demina T.A."/>
            <person name="Roux S."/>
            <person name="Aiewsakun P."/>
            <person name="Kazlauskas D."/>
            <person name="Simmonds P."/>
            <person name="Prangishvili D."/>
            <person name="Oksanen H.M."/>
            <person name="Krupovic M."/>
        </authorList>
    </citation>
    <scope>NUCLEOTIDE SEQUENCE</scope>
    <source>
        <strain evidence="2">HATV-3/30</strain>
    </source>
</reference>
<dbReference type="Gene3D" id="1.10.30.50">
    <property type="match status" value="1"/>
</dbReference>
<dbReference type="InterPro" id="IPR002711">
    <property type="entry name" value="HNH"/>
</dbReference>
<dbReference type="InterPro" id="IPR003615">
    <property type="entry name" value="HNH_nuc"/>
</dbReference>
<dbReference type="EMBL" id="MZ334527">
    <property type="protein sequence ID" value="UBF23364.1"/>
    <property type="molecule type" value="Genomic_DNA"/>
</dbReference>
<keyword evidence="3" id="KW-1185">Reference proteome</keyword>